<feature type="compositionally biased region" description="Basic residues" evidence="1">
    <location>
        <begin position="25"/>
        <end position="34"/>
    </location>
</feature>
<reference evidence="2 3" key="1">
    <citation type="submission" date="2017-06" db="EMBL/GenBank/DDBJ databases">
        <title>Aedes aegypti genome working group (AGWG) sequencing and assembly.</title>
        <authorList>
            <consortium name="Aedes aegypti Genome Working Group (AGWG)"/>
            <person name="Matthews B.J."/>
        </authorList>
    </citation>
    <scope>NUCLEOTIDE SEQUENCE [LARGE SCALE GENOMIC DNA]</scope>
    <source>
        <strain evidence="2 3">LVP_AGWG</strain>
    </source>
</reference>
<dbReference type="OrthoDB" id="7902850at2759"/>
<evidence type="ECO:0000313" key="3">
    <source>
        <dbReference type="Proteomes" id="UP000008820"/>
    </source>
</evidence>
<dbReference type="EnsemblMetazoa" id="AAEL019674-RE">
    <property type="protein sequence ID" value="AAEL019674-PE"/>
    <property type="gene ID" value="AAEL019674"/>
</dbReference>
<evidence type="ECO:0000256" key="1">
    <source>
        <dbReference type="SAM" id="MobiDB-lite"/>
    </source>
</evidence>
<reference evidence="2" key="2">
    <citation type="submission" date="2020-05" db="UniProtKB">
        <authorList>
            <consortium name="EnsemblMetazoa"/>
        </authorList>
    </citation>
    <scope>IDENTIFICATION</scope>
    <source>
        <strain evidence="2">LVP_AGWG</strain>
    </source>
</reference>
<feature type="region of interest" description="Disordered" evidence="1">
    <location>
        <begin position="1"/>
        <end position="54"/>
    </location>
</feature>
<accession>A0A6I8TVJ3</accession>
<evidence type="ECO:0000313" key="2">
    <source>
        <dbReference type="EnsemblMetazoa" id="AAEL019674-PD"/>
    </source>
</evidence>
<dbReference type="Proteomes" id="UP000008820">
    <property type="component" value="Chromosome 2"/>
</dbReference>
<name>A0A6I8TVJ3_AEDAE</name>
<protein>
    <submittedName>
        <fullName evidence="2">Uncharacterized protein</fullName>
    </submittedName>
</protein>
<dbReference type="EnsemblMetazoa" id="AAEL019674-RD">
    <property type="protein sequence ID" value="AAEL019674-PD"/>
    <property type="gene ID" value="AAEL019674"/>
</dbReference>
<dbReference type="EnsemblMetazoa" id="AAEL019674-RC">
    <property type="protein sequence ID" value="AAEL019674-PC"/>
    <property type="gene ID" value="AAEL019674"/>
</dbReference>
<dbReference type="AlphaFoldDB" id="A0A6I8TVJ3"/>
<organism evidence="2 3">
    <name type="scientific">Aedes aegypti</name>
    <name type="common">Yellowfever mosquito</name>
    <name type="synonym">Culex aegypti</name>
    <dbReference type="NCBI Taxonomy" id="7159"/>
    <lineage>
        <taxon>Eukaryota</taxon>
        <taxon>Metazoa</taxon>
        <taxon>Ecdysozoa</taxon>
        <taxon>Arthropoda</taxon>
        <taxon>Hexapoda</taxon>
        <taxon>Insecta</taxon>
        <taxon>Pterygota</taxon>
        <taxon>Neoptera</taxon>
        <taxon>Endopterygota</taxon>
        <taxon>Diptera</taxon>
        <taxon>Nematocera</taxon>
        <taxon>Culicoidea</taxon>
        <taxon>Culicidae</taxon>
        <taxon>Culicinae</taxon>
        <taxon>Aedini</taxon>
        <taxon>Aedes</taxon>
        <taxon>Stegomyia</taxon>
    </lineage>
</organism>
<gene>
    <name evidence="2" type="primary">5564449</name>
</gene>
<sequence>MGAKGSVEAAKMNADGWSHFERGSSRHYSHRHNQRSQSLNRGQALSRADASVMW</sequence>
<keyword evidence="3" id="KW-1185">Reference proteome</keyword>
<dbReference type="EnsemblMetazoa" id="AAEL019674-RB">
    <property type="protein sequence ID" value="AAEL019674-PB"/>
    <property type="gene ID" value="AAEL019674"/>
</dbReference>
<proteinExistence type="predicted"/>